<feature type="DNA-binding region" description="H-T-H motif" evidence="4">
    <location>
        <begin position="27"/>
        <end position="46"/>
    </location>
</feature>
<evidence type="ECO:0000313" key="7">
    <source>
        <dbReference type="Proteomes" id="UP001254848"/>
    </source>
</evidence>
<dbReference type="InterPro" id="IPR001647">
    <property type="entry name" value="HTH_TetR"/>
</dbReference>
<dbReference type="PANTHER" id="PTHR47506:SF6">
    <property type="entry name" value="HTH-TYPE TRANSCRIPTIONAL REPRESSOR NEMR"/>
    <property type="match status" value="1"/>
</dbReference>
<keyword evidence="7" id="KW-1185">Reference proteome</keyword>
<protein>
    <submittedName>
        <fullName evidence="6">TetR family transcriptional regulator C-terminal domain-containing protein</fullName>
    </submittedName>
</protein>
<evidence type="ECO:0000259" key="5">
    <source>
        <dbReference type="PROSITE" id="PS50977"/>
    </source>
</evidence>
<evidence type="ECO:0000256" key="2">
    <source>
        <dbReference type="ARBA" id="ARBA00023125"/>
    </source>
</evidence>
<gene>
    <name evidence="6" type="ORF">Q4T40_05915</name>
</gene>
<dbReference type="InterPro" id="IPR009057">
    <property type="entry name" value="Homeodomain-like_sf"/>
</dbReference>
<organism evidence="6 7">
    <name type="scientific">Anaeroselena agilis</name>
    <dbReference type="NCBI Taxonomy" id="3063788"/>
    <lineage>
        <taxon>Bacteria</taxon>
        <taxon>Bacillati</taxon>
        <taxon>Bacillota</taxon>
        <taxon>Negativicutes</taxon>
        <taxon>Acetonemataceae</taxon>
        <taxon>Anaeroselena</taxon>
    </lineage>
</organism>
<dbReference type="Proteomes" id="UP001254848">
    <property type="component" value="Unassembled WGS sequence"/>
</dbReference>
<dbReference type="InterPro" id="IPR011075">
    <property type="entry name" value="TetR_C"/>
</dbReference>
<comment type="caution">
    <text evidence="6">The sequence shown here is derived from an EMBL/GenBank/DDBJ whole genome shotgun (WGS) entry which is preliminary data.</text>
</comment>
<dbReference type="SUPFAM" id="SSF48498">
    <property type="entry name" value="Tetracyclin repressor-like, C-terminal domain"/>
    <property type="match status" value="1"/>
</dbReference>
<dbReference type="EMBL" id="JAUOZS010000001">
    <property type="protein sequence ID" value="MDT8900774.1"/>
    <property type="molecule type" value="Genomic_DNA"/>
</dbReference>
<dbReference type="PANTHER" id="PTHR47506">
    <property type="entry name" value="TRANSCRIPTIONAL REGULATORY PROTEIN"/>
    <property type="match status" value="1"/>
</dbReference>
<dbReference type="Gene3D" id="1.10.357.10">
    <property type="entry name" value="Tetracycline Repressor, domain 2"/>
    <property type="match status" value="1"/>
</dbReference>
<evidence type="ECO:0000313" key="6">
    <source>
        <dbReference type="EMBL" id="MDT8900774.1"/>
    </source>
</evidence>
<dbReference type="InterPro" id="IPR036271">
    <property type="entry name" value="Tet_transcr_reg_TetR-rel_C_sf"/>
</dbReference>
<dbReference type="RefSeq" id="WP_413779309.1">
    <property type="nucleotide sequence ID" value="NZ_JAUOZS010000001.1"/>
</dbReference>
<evidence type="ECO:0000256" key="1">
    <source>
        <dbReference type="ARBA" id="ARBA00023015"/>
    </source>
</evidence>
<dbReference type="PROSITE" id="PS50977">
    <property type="entry name" value="HTH_TETR_2"/>
    <property type="match status" value="1"/>
</dbReference>
<dbReference type="Pfam" id="PF00440">
    <property type="entry name" value="TetR_N"/>
    <property type="match status" value="1"/>
</dbReference>
<keyword evidence="3" id="KW-0804">Transcription</keyword>
<sequence length="196" mass="22162">MDKQDVRLHLIEVGAKAFMAKGYHAVGLKEILADAQVPKGSFYYYFRSKEDFCIAIIDHYIRLYAERHLAVLADRARPARDRLLAFFAQEKQYFREKQCQHGCLLAKLALEMALLSEPIRAELQRGMNGWIRTVAACLAEGVAAGEFTLFQPPEIMAEFLYAAWAGAITRMQATQSLQPLEIFTAFAARELGGRLD</sequence>
<keyword evidence="2 4" id="KW-0238">DNA-binding</keyword>
<proteinExistence type="predicted"/>
<name>A0ABU3NVC4_9FIRM</name>
<accession>A0ABU3NVC4</accession>
<keyword evidence="1" id="KW-0805">Transcription regulation</keyword>
<dbReference type="Pfam" id="PF16925">
    <property type="entry name" value="TetR_C_13"/>
    <property type="match status" value="1"/>
</dbReference>
<evidence type="ECO:0000256" key="4">
    <source>
        <dbReference type="PROSITE-ProRule" id="PRU00335"/>
    </source>
</evidence>
<evidence type="ECO:0000256" key="3">
    <source>
        <dbReference type="ARBA" id="ARBA00023163"/>
    </source>
</evidence>
<dbReference type="PRINTS" id="PR00455">
    <property type="entry name" value="HTHTETR"/>
</dbReference>
<dbReference type="SUPFAM" id="SSF46689">
    <property type="entry name" value="Homeodomain-like"/>
    <property type="match status" value="1"/>
</dbReference>
<reference evidence="6 7" key="1">
    <citation type="submission" date="2023-07" db="EMBL/GenBank/DDBJ databases">
        <title>The novel representative of Negativicutes class, Anaeroselena agilis gen. nov. sp. nov.</title>
        <authorList>
            <person name="Prokofeva M.I."/>
            <person name="Elcheninov A.G."/>
            <person name="Klyukina A."/>
            <person name="Kublanov I.V."/>
            <person name="Frolov E.N."/>
            <person name="Podosokorskaya O.A."/>
        </authorList>
    </citation>
    <scope>NUCLEOTIDE SEQUENCE [LARGE SCALE GENOMIC DNA]</scope>
    <source>
        <strain evidence="6 7">4137-cl</strain>
    </source>
</reference>
<feature type="domain" description="HTH tetR-type" evidence="5">
    <location>
        <begin position="4"/>
        <end position="64"/>
    </location>
</feature>